<gene>
    <name evidence="2" type="ORF">KDK67_09970</name>
</gene>
<dbReference type="InterPro" id="IPR006439">
    <property type="entry name" value="HAD-SF_hydro_IA"/>
</dbReference>
<accession>A0A9E4ZG68</accession>
<dbReference type="SFLD" id="SFLDS00003">
    <property type="entry name" value="Haloacid_Dehalogenase"/>
    <property type="match status" value="1"/>
</dbReference>
<dbReference type="InterPro" id="IPR051806">
    <property type="entry name" value="HAD-like_SPP"/>
</dbReference>
<dbReference type="Proteomes" id="UP001056766">
    <property type="component" value="Unassembled WGS sequence"/>
</dbReference>
<evidence type="ECO:0000313" key="3">
    <source>
        <dbReference type="Proteomes" id="UP001056766"/>
    </source>
</evidence>
<dbReference type="Gene3D" id="3.40.50.1000">
    <property type="entry name" value="HAD superfamily/HAD-like"/>
    <property type="match status" value="1"/>
</dbReference>
<dbReference type="PRINTS" id="PR00413">
    <property type="entry name" value="HADHALOGNASE"/>
</dbReference>
<dbReference type="Gene3D" id="1.10.150.240">
    <property type="entry name" value="Putative phosphatase, domain 2"/>
    <property type="match status" value="1"/>
</dbReference>
<name>A0A9E4ZG68_9EURY</name>
<evidence type="ECO:0000256" key="1">
    <source>
        <dbReference type="ARBA" id="ARBA00007958"/>
    </source>
</evidence>
<dbReference type="EMBL" id="JAGSOI010000043">
    <property type="protein sequence ID" value="MCM1987303.1"/>
    <property type="molecule type" value="Genomic_DNA"/>
</dbReference>
<keyword evidence="3" id="KW-1185">Reference proteome</keyword>
<dbReference type="RefSeq" id="WP_250868642.1">
    <property type="nucleotide sequence ID" value="NZ_JAGSOI010000043.1"/>
</dbReference>
<dbReference type="InterPro" id="IPR041492">
    <property type="entry name" value="HAD_2"/>
</dbReference>
<dbReference type="PANTHER" id="PTHR43481">
    <property type="entry name" value="FRUCTOSE-1-PHOSPHATE PHOSPHATASE"/>
    <property type="match status" value="1"/>
</dbReference>
<dbReference type="SUPFAM" id="SSF56784">
    <property type="entry name" value="HAD-like"/>
    <property type="match status" value="1"/>
</dbReference>
<evidence type="ECO:0000313" key="2">
    <source>
        <dbReference type="EMBL" id="MCM1987303.1"/>
    </source>
</evidence>
<dbReference type="Pfam" id="PF13419">
    <property type="entry name" value="HAD_2"/>
    <property type="match status" value="1"/>
</dbReference>
<dbReference type="InterPro" id="IPR036412">
    <property type="entry name" value="HAD-like_sf"/>
</dbReference>
<dbReference type="InterPro" id="IPR023214">
    <property type="entry name" value="HAD_sf"/>
</dbReference>
<dbReference type="AlphaFoldDB" id="A0A9E4ZG68"/>
<dbReference type="SFLD" id="SFLDG01135">
    <property type="entry name" value="C1.5.6:_HAD__Beta-PGM__Phospha"/>
    <property type="match status" value="1"/>
</dbReference>
<comment type="caution">
    <text evidence="2">The sequence shown here is derived from an EMBL/GenBank/DDBJ whole genome shotgun (WGS) entry which is preliminary data.</text>
</comment>
<reference evidence="2" key="1">
    <citation type="journal article" date="2021" name="mSystems">
        <title>Bacteria and Archaea Synergistically Convert Glycine Betaine to Biogenic Methane in the Formosa Cold Seep of the South China Sea.</title>
        <authorList>
            <person name="Li L."/>
            <person name="Zhang W."/>
            <person name="Zhang S."/>
            <person name="Song L."/>
            <person name="Sun Q."/>
            <person name="Zhang H."/>
            <person name="Xiang H."/>
            <person name="Dong X."/>
        </authorList>
    </citation>
    <scope>NUCLEOTIDE SEQUENCE</scope>
    <source>
        <strain evidence="2">LLY</strain>
    </source>
</reference>
<dbReference type="PANTHER" id="PTHR43481:SF4">
    <property type="entry name" value="GLYCEROL-1-PHOSPHATE PHOSPHOHYDROLASE 1-RELATED"/>
    <property type="match status" value="1"/>
</dbReference>
<dbReference type="CDD" id="cd07505">
    <property type="entry name" value="HAD_BPGM-like"/>
    <property type="match status" value="1"/>
</dbReference>
<dbReference type="InterPro" id="IPR023198">
    <property type="entry name" value="PGP-like_dom2"/>
</dbReference>
<organism evidence="2 3">
    <name type="scientific">Methanococcoides seepicolus</name>
    <dbReference type="NCBI Taxonomy" id="2828780"/>
    <lineage>
        <taxon>Archaea</taxon>
        <taxon>Methanobacteriati</taxon>
        <taxon>Methanobacteriota</taxon>
        <taxon>Stenosarchaea group</taxon>
        <taxon>Methanomicrobia</taxon>
        <taxon>Methanosarcinales</taxon>
        <taxon>Methanosarcinaceae</taxon>
        <taxon>Methanococcoides</taxon>
    </lineage>
</organism>
<dbReference type="NCBIfam" id="TIGR01549">
    <property type="entry name" value="HAD-SF-IA-v1"/>
    <property type="match status" value="1"/>
</dbReference>
<sequence length="217" mass="24816">MFNTLIFDADGVLVNSMPFHADAWIQTFSEVGIDVVRQEIYDIEGSNFVGVIKLIFKKAGRETTTELIEKLRMRKRELFFLYEKVTAFEGMYDFLKEKKDKYNLAVVSGSDRPIIDKMFNKLYPDIFDLLITGADVTHGKPHPEPYLKAVENFGVEKEKCIVIENAPLGVESAKNAGLYCVAVSTHVDPKKLEKADKVFNDHSELLEFLRELDLKKE</sequence>
<dbReference type="NCBIfam" id="TIGR01509">
    <property type="entry name" value="HAD-SF-IA-v3"/>
    <property type="match status" value="1"/>
</dbReference>
<proteinExistence type="inferred from homology"/>
<comment type="similarity">
    <text evidence="1">Belongs to the HAD-like hydrolase superfamily.</text>
</comment>
<dbReference type="GO" id="GO:0050308">
    <property type="term" value="F:sugar-phosphatase activity"/>
    <property type="evidence" value="ECO:0007669"/>
    <property type="project" value="TreeGrafter"/>
</dbReference>
<dbReference type="SFLD" id="SFLDG01129">
    <property type="entry name" value="C1.5:_HAD__Beta-PGM__Phosphata"/>
    <property type="match status" value="1"/>
</dbReference>
<protein>
    <submittedName>
        <fullName evidence="2">HAD family phosphatase</fullName>
    </submittedName>
</protein>
<reference evidence="2" key="2">
    <citation type="submission" date="2021-04" db="EMBL/GenBank/DDBJ databases">
        <authorList>
            <person name="Dong X."/>
        </authorList>
    </citation>
    <scope>NUCLEOTIDE SEQUENCE</scope>
    <source>
        <strain evidence="2">LLY</strain>
    </source>
</reference>